<evidence type="ECO:0000256" key="3">
    <source>
        <dbReference type="ARBA" id="ARBA00022741"/>
    </source>
</evidence>
<dbReference type="GO" id="GO:0005524">
    <property type="term" value="F:ATP binding"/>
    <property type="evidence" value="ECO:0007669"/>
    <property type="project" value="UniProtKB-KW"/>
</dbReference>
<reference evidence="7 8" key="1">
    <citation type="submission" date="2018-08" db="EMBL/GenBank/DDBJ databases">
        <title>Fulvimarina sp. 85, whole genome shotgun sequence.</title>
        <authorList>
            <person name="Tuo L."/>
        </authorList>
    </citation>
    <scope>NUCLEOTIDE SEQUENCE [LARGE SCALE GENOMIC DNA]</scope>
    <source>
        <strain evidence="7 8">85</strain>
    </source>
</reference>
<evidence type="ECO:0000256" key="1">
    <source>
        <dbReference type="ARBA" id="ARBA00022598"/>
    </source>
</evidence>
<dbReference type="SUPFAM" id="SSF52440">
    <property type="entry name" value="PreATP-grasp domain"/>
    <property type="match status" value="1"/>
</dbReference>
<evidence type="ECO:0000259" key="6">
    <source>
        <dbReference type="Pfam" id="PF03738"/>
    </source>
</evidence>
<keyword evidence="1" id="KW-0436">Ligase</keyword>
<feature type="domain" description="Glutathionylspermidine synthase pre-ATP-grasp-like" evidence="6">
    <location>
        <begin position="12"/>
        <end position="383"/>
    </location>
</feature>
<keyword evidence="2" id="KW-0479">Metal-binding</keyword>
<dbReference type="EMBL" id="QURL01000001">
    <property type="protein sequence ID" value="RFC66265.1"/>
    <property type="molecule type" value="Genomic_DNA"/>
</dbReference>
<gene>
    <name evidence="7" type="ORF">DYI37_02105</name>
</gene>
<dbReference type="OrthoDB" id="9765517at2"/>
<keyword evidence="5" id="KW-0460">Magnesium</keyword>
<evidence type="ECO:0000313" key="7">
    <source>
        <dbReference type="EMBL" id="RFC66265.1"/>
    </source>
</evidence>
<dbReference type="Pfam" id="PF03738">
    <property type="entry name" value="GSP_synth"/>
    <property type="match status" value="1"/>
</dbReference>
<sequence>MKRITLEERPDWRDKAAAVGFGFHEMYGEPYWLDDAAYLFTMAEIEEAIEDPSAELHRMCMDVAADVVRDPALMTKLAIPEAMQPLVVQSFERLDRHLYGRFDLAYDGTGPAKLLEYNADTPTSLFESAYFQYNWLTDNIERGALPEDSDQFNAIQETLVEAFRAFSNEPIFHFAAFTENDEDRGTAAYLMDCAVQAGHRTELLDIREIGVDAEERFTDLQDRTIELCFKLYPWEHMLLEPFAEHLMRSRTQFVEPPWKAILSNKGILPLLWERYPGHPNLLPAYFAEDPRADKLQNAVRKPLHSREGENVTVIEGGMETEASDGEYGESGFIVQELARLFEDNGNHAVLGTWIVGDTACGLGMREDRSRITRNLSRFVPHVIVG</sequence>
<dbReference type="Gene3D" id="3.30.1490.330">
    <property type="match status" value="1"/>
</dbReference>
<comment type="caution">
    <text evidence="7">The sequence shown here is derived from an EMBL/GenBank/DDBJ whole genome shotgun (WGS) entry which is preliminary data.</text>
</comment>
<keyword evidence="4" id="KW-0067">ATP-binding</keyword>
<dbReference type="InterPro" id="IPR016185">
    <property type="entry name" value="PreATP-grasp_dom_sf"/>
</dbReference>
<name>A0A371XAK4_9HYPH</name>
<accession>A0A371XAK4</accession>
<dbReference type="RefSeq" id="WP_116681516.1">
    <property type="nucleotide sequence ID" value="NZ_QURL01000001.1"/>
</dbReference>
<evidence type="ECO:0000256" key="4">
    <source>
        <dbReference type="ARBA" id="ARBA00022840"/>
    </source>
</evidence>
<organism evidence="7 8">
    <name type="scientific">Fulvimarina endophytica</name>
    <dbReference type="NCBI Taxonomy" id="2293836"/>
    <lineage>
        <taxon>Bacteria</taxon>
        <taxon>Pseudomonadati</taxon>
        <taxon>Pseudomonadota</taxon>
        <taxon>Alphaproteobacteria</taxon>
        <taxon>Hyphomicrobiales</taxon>
        <taxon>Aurantimonadaceae</taxon>
        <taxon>Fulvimarina</taxon>
    </lineage>
</organism>
<keyword evidence="8" id="KW-1185">Reference proteome</keyword>
<evidence type="ECO:0000256" key="5">
    <source>
        <dbReference type="ARBA" id="ARBA00022842"/>
    </source>
</evidence>
<keyword evidence="3" id="KW-0547">Nucleotide-binding</keyword>
<dbReference type="InterPro" id="IPR005494">
    <property type="entry name" value="GSPS_pre-ATP-grasp-like_dom"/>
</dbReference>
<dbReference type="Proteomes" id="UP000264310">
    <property type="component" value="Unassembled WGS sequence"/>
</dbReference>
<dbReference type="SUPFAM" id="SSF56059">
    <property type="entry name" value="Glutathione synthetase ATP-binding domain-like"/>
    <property type="match status" value="1"/>
</dbReference>
<dbReference type="GO" id="GO:0016874">
    <property type="term" value="F:ligase activity"/>
    <property type="evidence" value="ECO:0007669"/>
    <property type="project" value="UniProtKB-KW"/>
</dbReference>
<proteinExistence type="predicted"/>
<protein>
    <submittedName>
        <fullName evidence="7">Glutathionylspermidine synthase family protein</fullName>
    </submittedName>
</protein>
<evidence type="ECO:0000256" key="2">
    <source>
        <dbReference type="ARBA" id="ARBA00022723"/>
    </source>
</evidence>
<dbReference type="AlphaFoldDB" id="A0A371XAK4"/>
<evidence type="ECO:0000313" key="8">
    <source>
        <dbReference type="Proteomes" id="UP000264310"/>
    </source>
</evidence>
<dbReference type="GO" id="GO:0046872">
    <property type="term" value="F:metal ion binding"/>
    <property type="evidence" value="ECO:0007669"/>
    <property type="project" value="UniProtKB-KW"/>
</dbReference>